<organism evidence="2 3">
    <name type="scientific">Anabaena cylindrica FACHB-318</name>
    <dbReference type="NCBI Taxonomy" id="2692880"/>
    <lineage>
        <taxon>Bacteria</taxon>
        <taxon>Bacillati</taxon>
        <taxon>Cyanobacteriota</taxon>
        <taxon>Cyanophyceae</taxon>
        <taxon>Nostocales</taxon>
        <taxon>Nostocaceae</taxon>
        <taxon>Anabaena</taxon>
    </lineage>
</organism>
<dbReference type="EMBL" id="JACJQC010000036">
    <property type="protein sequence ID" value="MBD2174654.1"/>
    <property type="molecule type" value="Genomic_DNA"/>
</dbReference>
<dbReference type="RefSeq" id="WP_010996038.1">
    <property type="nucleotide sequence ID" value="NZ_JACJQC010000036.1"/>
</dbReference>
<keyword evidence="1" id="KW-0472">Membrane</keyword>
<keyword evidence="3" id="KW-1185">Reference proteome</keyword>
<gene>
    <name evidence="2" type="ORF">H6F81_26165</name>
</gene>
<evidence type="ECO:0000256" key="1">
    <source>
        <dbReference type="SAM" id="Phobius"/>
    </source>
</evidence>
<proteinExistence type="predicted"/>
<keyword evidence="1" id="KW-1133">Transmembrane helix</keyword>
<protein>
    <submittedName>
        <fullName evidence="2">Uncharacterized protein</fullName>
    </submittedName>
</protein>
<sequence length="191" mass="21788">MTKMISQIIYIQIIPLFKKCGIMSTLTVKTLEFIKFFYTKSTCIGTVIALLLILYGCSAPVFNVTDITWRTYKNVRYGFEFPYPSNWNALATPTNADGVVFVSPKSNSVEIRAWASNQLIESPTSEKYNFQTTQGLTGILGIEASNSVSSMTLTLTQHKVKYNWQGQSPSQEFPNYYPLFYYIAQQYRISR</sequence>
<name>A0ABR7ZRL1_ANACY</name>
<accession>A0ABR7ZRL1</accession>
<feature type="transmembrane region" description="Helical" evidence="1">
    <location>
        <begin position="44"/>
        <end position="64"/>
    </location>
</feature>
<evidence type="ECO:0000313" key="2">
    <source>
        <dbReference type="EMBL" id="MBD2174654.1"/>
    </source>
</evidence>
<dbReference type="Proteomes" id="UP000638897">
    <property type="component" value="Unassembled WGS sequence"/>
</dbReference>
<comment type="caution">
    <text evidence="2">The sequence shown here is derived from an EMBL/GenBank/DDBJ whole genome shotgun (WGS) entry which is preliminary data.</text>
</comment>
<keyword evidence="1" id="KW-0812">Transmembrane</keyword>
<evidence type="ECO:0000313" key="3">
    <source>
        <dbReference type="Proteomes" id="UP000638897"/>
    </source>
</evidence>
<reference evidence="2 3" key="1">
    <citation type="journal article" date="2020" name="ISME J.">
        <title>Comparative genomics reveals insights into cyanobacterial evolution and habitat adaptation.</title>
        <authorList>
            <person name="Chen M.Y."/>
            <person name="Teng W.K."/>
            <person name="Zhao L."/>
            <person name="Hu C.X."/>
            <person name="Zhou Y.K."/>
            <person name="Han B.P."/>
            <person name="Song L.R."/>
            <person name="Shu W.S."/>
        </authorList>
    </citation>
    <scope>NUCLEOTIDE SEQUENCE [LARGE SCALE GENOMIC DNA]</scope>
    <source>
        <strain evidence="2 3">FACHB-318</strain>
    </source>
</reference>